<keyword evidence="5" id="KW-1133">Transmembrane helix</keyword>
<comment type="similarity">
    <text evidence="1">Belongs to the transglutaminase-like superfamily. PNGase family.</text>
</comment>
<keyword evidence="2" id="KW-0479">Metal-binding</keyword>
<keyword evidence="3" id="KW-0862">Zinc</keyword>
<gene>
    <name evidence="7" type="ORF">KIW84_030347</name>
</gene>
<dbReference type="AlphaFoldDB" id="A0A9D4XN38"/>
<keyword evidence="5" id="KW-0472">Membrane</keyword>
<evidence type="ECO:0000256" key="2">
    <source>
        <dbReference type="ARBA" id="ARBA00022723"/>
    </source>
</evidence>
<sequence>MASKFASFFKTFFYSLTALSISLLHSLFQVFQFQLYSLTSVPPDHQKIYGAEPNSQISTDSDLASISDKLRLVSIDDDDSQQPESSSNQFLKSDEELARLLQAEEEALMLQQYVASEDTQQFESRVRPYVTQVLMYEDEGRQEAARKSVPVEELEEKALVSLAKEGNFNPSKIERDHAFLLQLLFWFKRSFRWVNSPACHGCGNETVGQGMTAPIPSETLYGASRVEIYRCTVCSKMTRFPRYNDPKKLVETREGRCGEWANCFTLYCRAFGYESRLILDFTDHVWTECFSEFLGRWMHLDPCEAIYDKPLLYEKGWNKKLNYVIAIAKDGTYDVTKRYTRKWHEVLSRRTMLTEPSQSSLLADITKECRRGFSSQLLSIIEARDMEENQQLERSLHSEDDESLSLPGRRSGNEQWRKSRSEIGSDNLSSSDCPVRLCVDEHVTKIYNAFRPVLHQFIEEELTKAEAVEVLGITKGILLDLRSSPFKSRRASIDSVLNNSKFQKLLPSFHSLLDALSLEKKASTDGRVEICLVGNPVVTSLALPVVLDALDDMVHNLNKCENYGKDMFLLPLLRLNRLHSGSVVASAEELPLGIVTSAFDGTQISKWEEPNGAKGCWIVYRTVDNKRFELMAYELMSANDAPERDPMDWILEGSNDEGVSWQVLDKQTAQFFENRFQRKTYMINSASFPSNLFRFRFLAVKDIHSTSRLQIGSIDLYAKTL</sequence>
<keyword evidence="5" id="KW-0812">Transmembrane</keyword>
<evidence type="ECO:0000256" key="1">
    <source>
        <dbReference type="ARBA" id="ARBA00009390"/>
    </source>
</evidence>
<dbReference type="Pfam" id="PF01841">
    <property type="entry name" value="Transglut_core"/>
    <property type="match status" value="1"/>
</dbReference>
<comment type="caution">
    <text evidence="7">The sequence shown here is derived from an EMBL/GenBank/DDBJ whole genome shotgun (WGS) entry which is preliminary data.</text>
</comment>
<evidence type="ECO:0000259" key="6">
    <source>
        <dbReference type="SMART" id="SM00460"/>
    </source>
</evidence>
<organism evidence="7 8">
    <name type="scientific">Pisum sativum</name>
    <name type="common">Garden pea</name>
    <name type="synonym">Lathyrus oleraceus</name>
    <dbReference type="NCBI Taxonomy" id="3888"/>
    <lineage>
        <taxon>Eukaryota</taxon>
        <taxon>Viridiplantae</taxon>
        <taxon>Streptophyta</taxon>
        <taxon>Embryophyta</taxon>
        <taxon>Tracheophyta</taxon>
        <taxon>Spermatophyta</taxon>
        <taxon>Magnoliopsida</taxon>
        <taxon>eudicotyledons</taxon>
        <taxon>Gunneridae</taxon>
        <taxon>Pentapetalae</taxon>
        <taxon>rosids</taxon>
        <taxon>fabids</taxon>
        <taxon>Fabales</taxon>
        <taxon>Fabaceae</taxon>
        <taxon>Papilionoideae</taxon>
        <taxon>50 kb inversion clade</taxon>
        <taxon>NPAAA clade</taxon>
        <taxon>Hologalegina</taxon>
        <taxon>IRL clade</taxon>
        <taxon>Fabeae</taxon>
        <taxon>Lathyrus</taxon>
    </lineage>
</organism>
<dbReference type="SMART" id="SM00460">
    <property type="entry name" value="TGc"/>
    <property type="match status" value="1"/>
</dbReference>
<feature type="compositionally biased region" description="Basic and acidic residues" evidence="4">
    <location>
        <begin position="411"/>
        <end position="423"/>
    </location>
</feature>
<dbReference type="Gramene" id="Psat03G0034700-T1">
    <property type="protein sequence ID" value="KAI5424094.1"/>
    <property type="gene ID" value="KIW84_030347"/>
</dbReference>
<name>A0A9D4XN38_PEA</name>
<evidence type="ECO:0000313" key="8">
    <source>
        <dbReference type="Proteomes" id="UP001058974"/>
    </source>
</evidence>
<proteinExistence type="inferred from homology"/>
<feature type="domain" description="Transglutaminase-like" evidence="6">
    <location>
        <begin position="249"/>
        <end position="304"/>
    </location>
</feature>
<dbReference type="FunFam" id="2.60.120.260:FF:000110">
    <property type="entry name" value="Peptide-N(4)-(N-acetyl-beta-glucosaminyl)asparagine amidase"/>
    <property type="match status" value="1"/>
</dbReference>
<evidence type="ECO:0000256" key="4">
    <source>
        <dbReference type="SAM" id="MobiDB-lite"/>
    </source>
</evidence>
<feature type="region of interest" description="Disordered" evidence="4">
    <location>
        <begin position="390"/>
        <end position="430"/>
    </location>
</feature>
<feature type="transmembrane region" description="Helical" evidence="5">
    <location>
        <begin position="12"/>
        <end position="31"/>
    </location>
</feature>
<dbReference type="Gene3D" id="2.20.25.10">
    <property type="match status" value="1"/>
</dbReference>
<reference evidence="7 8" key="1">
    <citation type="journal article" date="2022" name="Nat. Genet.">
        <title>Improved pea reference genome and pan-genome highlight genomic features and evolutionary characteristics.</title>
        <authorList>
            <person name="Yang T."/>
            <person name="Liu R."/>
            <person name="Luo Y."/>
            <person name="Hu S."/>
            <person name="Wang D."/>
            <person name="Wang C."/>
            <person name="Pandey M.K."/>
            <person name="Ge S."/>
            <person name="Xu Q."/>
            <person name="Li N."/>
            <person name="Li G."/>
            <person name="Huang Y."/>
            <person name="Saxena R.K."/>
            <person name="Ji Y."/>
            <person name="Li M."/>
            <person name="Yan X."/>
            <person name="He Y."/>
            <person name="Liu Y."/>
            <person name="Wang X."/>
            <person name="Xiang C."/>
            <person name="Varshney R.K."/>
            <person name="Ding H."/>
            <person name="Gao S."/>
            <person name="Zong X."/>
        </authorList>
    </citation>
    <scope>NUCLEOTIDE SEQUENCE [LARGE SCALE GENOMIC DNA]</scope>
    <source>
        <strain evidence="7 8">cv. Zhongwan 6</strain>
    </source>
</reference>
<accession>A0A9D4XN38</accession>
<dbReference type="Gene3D" id="3.10.620.30">
    <property type="match status" value="1"/>
</dbReference>
<evidence type="ECO:0000313" key="7">
    <source>
        <dbReference type="EMBL" id="KAI5424094.1"/>
    </source>
</evidence>
<dbReference type="Proteomes" id="UP001058974">
    <property type="component" value="Chromosome 3"/>
</dbReference>
<dbReference type="GO" id="GO:0046872">
    <property type="term" value="F:metal ion binding"/>
    <property type="evidence" value="ECO:0007669"/>
    <property type="project" value="UniProtKB-KW"/>
</dbReference>
<evidence type="ECO:0000256" key="3">
    <source>
        <dbReference type="ARBA" id="ARBA00022833"/>
    </source>
</evidence>
<dbReference type="SUPFAM" id="SSF54001">
    <property type="entry name" value="Cysteine proteinases"/>
    <property type="match status" value="1"/>
</dbReference>
<dbReference type="InterPro" id="IPR038765">
    <property type="entry name" value="Papain-like_cys_pep_sf"/>
</dbReference>
<protein>
    <submittedName>
        <fullName evidence="7">Peptide-N4-(N-acetyl-beta-glucosaminyl)asparagine amidase</fullName>
    </submittedName>
</protein>
<dbReference type="FunFam" id="2.20.25.10:FF:000011">
    <property type="entry name" value="peptide-N(4)-(N-acetyl-beta- glucosaminyl)asparagine amidase"/>
    <property type="match status" value="1"/>
</dbReference>
<keyword evidence="8" id="KW-1185">Reference proteome</keyword>
<dbReference type="InterPro" id="IPR002931">
    <property type="entry name" value="Transglutaminase-like"/>
</dbReference>
<dbReference type="Gene3D" id="2.60.120.260">
    <property type="entry name" value="Galactose-binding domain-like"/>
    <property type="match status" value="1"/>
</dbReference>
<dbReference type="PANTHER" id="PTHR48440:SF1">
    <property type="entry name" value="PAW DOMAIN-CONTAINING PROTEIN"/>
    <property type="match status" value="1"/>
</dbReference>
<evidence type="ECO:0000256" key="5">
    <source>
        <dbReference type="SAM" id="Phobius"/>
    </source>
</evidence>
<dbReference type="PANTHER" id="PTHR48440">
    <property type="match status" value="1"/>
</dbReference>
<dbReference type="EMBL" id="JAMSHJ010000003">
    <property type="protein sequence ID" value="KAI5424094.1"/>
    <property type="molecule type" value="Genomic_DNA"/>
</dbReference>